<dbReference type="InParanoid" id="A0A7J8BMC0"/>
<evidence type="ECO:0000313" key="2">
    <source>
        <dbReference type="Proteomes" id="UP000550707"/>
    </source>
</evidence>
<dbReference type="EMBL" id="JACASF010000023">
    <property type="protein sequence ID" value="KAF6399874.1"/>
    <property type="molecule type" value="Genomic_DNA"/>
</dbReference>
<reference evidence="1 2" key="1">
    <citation type="journal article" date="2020" name="Nature">
        <title>Six reference-quality genomes reveal evolution of bat adaptations.</title>
        <authorList>
            <person name="Jebb D."/>
            <person name="Huang Z."/>
            <person name="Pippel M."/>
            <person name="Hughes G.M."/>
            <person name="Lavrichenko K."/>
            <person name="Devanna P."/>
            <person name="Winkler S."/>
            <person name="Jermiin L.S."/>
            <person name="Skirmuntt E.C."/>
            <person name="Katzourakis A."/>
            <person name="Burkitt-Gray L."/>
            <person name="Ray D.A."/>
            <person name="Sullivan K.A.M."/>
            <person name="Roscito J.G."/>
            <person name="Kirilenko B.M."/>
            <person name="Davalos L.M."/>
            <person name="Corthals A.P."/>
            <person name="Power M.L."/>
            <person name="Jones G."/>
            <person name="Ransome R.D."/>
            <person name="Dechmann D.K.N."/>
            <person name="Locatelli A.G."/>
            <person name="Puechmaille S.J."/>
            <person name="Fedrigo O."/>
            <person name="Jarvis E.D."/>
            <person name="Hiller M."/>
            <person name="Vernes S.C."/>
            <person name="Myers E.W."/>
            <person name="Teeling E.C."/>
        </authorList>
    </citation>
    <scope>NUCLEOTIDE SEQUENCE [LARGE SCALE GENOMIC DNA]</scope>
    <source>
        <strain evidence="1">MMolMol1</strain>
        <tissue evidence="1">Muscle</tissue>
    </source>
</reference>
<keyword evidence="2" id="KW-1185">Reference proteome</keyword>
<gene>
    <name evidence="1" type="ORF">HJG59_010140</name>
</gene>
<organism evidence="1 2">
    <name type="scientific">Molossus molossus</name>
    <name type="common">Pallas' mastiff bat</name>
    <name type="synonym">Vespertilio molossus</name>
    <dbReference type="NCBI Taxonomy" id="27622"/>
    <lineage>
        <taxon>Eukaryota</taxon>
        <taxon>Metazoa</taxon>
        <taxon>Chordata</taxon>
        <taxon>Craniata</taxon>
        <taxon>Vertebrata</taxon>
        <taxon>Euteleostomi</taxon>
        <taxon>Mammalia</taxon>
        <taxon>Eutheria</taxon>
        <taxon>Laurasiatheria</taxon>
        <taxon>Chiroptera</taxon>
        <taxon>Yangochiroptera</taxon>
        <taxon>Molossidae</taxon>
        <taxon>Molossus</taxon>
    </lineage>
</organism>
<dbReference type="Proteomes" id="UP000550707">
    <property type="component" value="Unassembled WGS sequence"/>
</dbReference>
<sequence length="277" mass="29872">MVLCGKISMLGFMLGKCFGLGFSGVVLRSLALSSVTFPSVGPCRPELLLQFAILLQQRRRRWDGHVSTIYPSQSEVTVGSTPLNPVVLPKEALWGQETGQLPAGVSAATCWPYKERHHRRTGEGGPAGFGLGSKYASAGGEGGAQTLQRILWKPWTPPCEKPHAQISADCSGQTGGSHTRFLHPLQQRPFISVLQQNFSEVEENGHSEREIKMRFHPAGVAQWLSVNPAPRGRRFDSPVRTQAQAVGQIPSGGRAGGGHSMFSLIDVSVSLSLSLPL</sequence>
<accession>A0A7J8BMC0</accession>
<evidence type="ECO:0000313" key="1">
    <source>
        <dbReference type="EMBL" id="KAF6399874.1"/>
    </source>
</evidence>
<comment type="caution">
    <text evidence="1">The sequence shown here is derived from an EMBL/GenBank/DDBJ whole genome shotgun (WGS) entry which is preliminary data.</text>
</comment>
<name>A0A7J8BMC0_MOLMO</name>
<protein>
    <submittedName>
        <fullName evidence="1">Uncharacterized protein</fullName>
    </submittedName>
</protein>
<proteinExistence type="predicted"/>
<dbReference type="AlphaFoldDB" id="A0A7J8BMC0"/>